<protein>
    <submittedName>
        <fullName evidence="5">Cytochrome c-type biogenesis protein CcmE, putative</fullName>
    </submittedName>
</protein>
<keyword evidence="4" id="KW-0472">Membrane</keyword>
<dbReference type="SUPFAM" id="SSF82093">
    <property type="entry name" value="Heme chaperone CcmE"/>
    <property type="match status" value="1"/>
</dbReference>
<evidence type="ECO:0000256" key="2">
    <source>
        <dbReference type="ARBA" id="ARBA00022617"/>
    </source>
</evidence>
<comment type="subcellular location">
    <subcellularLocation>
        <location evidence="1">Membrane</location>
    </subcellularLocation>
</comment>
<sequence length="130" mass="14430">MKSKFIVGGAVIAAVLGWLVFTAQEWGANTIGYSNFAEAKSNGALTSVKGYWVKEKESDIKVNVFTFYMEDEDGNELEVIYDKGKPNNFEQATSIVVQGKYADDGRFHANNILVKCPSKYQSEKADTKKT</sequence>
<organism evidence="5 6">
    <name type="scientific">Chloroherpeton thalassium (strain ATCC 35110 / GB-78)</name>
    <dbReference type="NCBI Taxonomy" id="517418"/>
    <lineage>
        <taxon>Bacteria</taxon>
        <taxon>Pseudomonadati</taxon>
        <taxon>Chlorobiota</taxon>
        <taxon>Chlorobiia</taxon>
        <taxon>Chlorobiales</taxon>
        <taxon>Chloroherpetonaceae</taxon>
        <taxon>Chloroherpeton</taxon>
    </lineage>
</organism>
<evidence type="ECO:0000256" key="1">
    <source>
        <dbReference type="ARBA" id="ARBA00004370"/>
    </source>
</evidence>
<dbReference type="GO" id="GO:0017004">
    <property type="term" value="P:cytochrome complex assembly"/>
    <property type="evidence" value="ECO:0007669"/>
    <property type="project" value="UniProtKB-KW"/>
</dbReference>
<name>B3QVM9_CHLT3</name>
<keyword evidence="2" id="KW-0349">Heme</keyword>
<evidence type="ECO:0000313" key="5">
    <source>
        <dbReference type="EMBL" id="ACF13086.1"/>
    </source>
</evidence>
<proteinExistence type="predicted"/>
<dbReference type="Proteomes" id="UP000001208">
    <property type="component" value="Chromosome"/>
</dbReference>
<evidence type="ECO:0000313" key="6">
    <source>
        <dbReference type="Proteomes" id="UP000001208"/>
    </source>
</evidence>
<dbReference type="GO" id="GO:0020037">
    <property type="term" value="F:heme binding"/>
    <property type="evidence" value="ECO:0007669"/>
    <property type="project" value="InterPro"/>
</dbReference>
<keyword evidence="3" id="KW-0201">Cytochrome c-type biogenesis</keyword>
<keyword evidence="2" id="KW-0479">Metal-binding</keyword>
<keyword evidence="6" id="KW-1185">Reference proteome</keyword>
<dbReference type="GO" id="GO:0005886">
    <property type="term" value="C:plasma membrane"/>
    <property type="evidence" value="ECO:0007669"/>
    <property type="project" value="InterPro"/>
</dbReference>
<evidence type="ECO:0000256" key="4">
    <source>
        <dbReference type="ARBA" id="ARBA00023136"/>
    </source>
</evidence>
<dbReference type="STRING" id="517418.Ctha_0616"/>
<dbReference type="KEGG" id="cts:Ctha_0616"/>
<reference evidence="5 6" key="1">
    <citation type="submission" date="2008-06" db="EMBL/GenBank/DDBJ databases">
        <title>Complete sequence of Chloroherpeton thalassium ATCC 35110.</title>
        <authorList>
            <consortium name="US DOE Joint Genome Institute"/>
            <person name="Lucas S."/>
            <person name="Copeland A."/>
            <person name="Lapidus A."/>
            <person name="Glavina del Rio T."/>
            <person name="Dalin E."/>
            <person name="Tice H."/>
            <person name="Bruce D."/>
            <person name="Goodwin L."/>
            <person name="Pitluck S."/>
            <person name="Schmutz J."/>
            <person name="Larimer F."/>
            <person name="Land M."/>
            <person name="Hauser L."/>
            <person name="Kyrpides N."/>
            <person name="Mikhailova N."/>
            <person name="Liu Z."/>
            <person name="Li T."/>
            <person name="Zhao F."/>
            <person name="Overmann J."/>
            <person name="Bryant D.A."/>
            <person name="Richardson P."/>
        </authorList>
    </citation>
    <scope>NUCLEOTIDE SEQUENCE [LARGE SCALE GENOMIC DNA]</scope>
    <source>
        <strain evidence="6">ATCC 35110 / GB-78</strain>
    </source>
</reference>
<dbReference type="InterPro" id="IPR012340">
    <property type="entry name" value="NA-bd_OB-fold"/>
</dbReference>
<dbReference type="eggNOG" id="COG2332">
    <property type="taxonomic scope" value="Bacteria"/>
</dbReference>
<accession>B3QVM9</accession>
<dbReference type="RefSeq" id="WP_012499170.1">
    <property type="nucleotide sequence ID" value="NC_011026.1"/>
</dbReference>
<dbReference type="GO" id="GO:0017003">
    <property type="term" value="P:protein-heme linkage"/>
    <property type="evidence" value="ECO:0007669"/>
    <property type="project" value="InterPro"/>
</dbReference>
<dbReference type="Pfam" id="PF03100">
    <property type="entry name" value="CcmE"/>
    <property type="match status" value="1"/>
</dbReference>
<dbReference type="HOGENOM" id="CLU_079503_3_3_10"/>
<dbReference type="AlphaFoldDB" id="B3QVM9"/>
<dbReference type="Gene3D" id="2.40.50.140">
    <property type="entry name" value="Nucleic acid-binding proteins"/>
    <property type="match status" value="1"/>
</dbReference>
<dbReference type="InterPro" id="IPR004329">
    <property type="entry name" value="CcmE"/>
</dbReference>
<gene>
    <name evidence="5" type="ordered locus">Ctha_0616</name>
</gene>
<keyword evidence="2" id="KW-0408">Iron</keyword>
<dbReference type="InterPro" id="IPR036127">
    <property type="entry name" value="CcmE-like_sf"/>
</dbReference>
<dbReference type="EMBL" id="CP001100">
    <property type="protein sequence ID" value="ACF13086.1"/>
    <property type="molecule type" value="Genomic_DNA"/>
</dbReference>
<evidence type="ECO:0000256" key="3">
    <source>
        <dbReference type="ARBA" id="ARBA00022748"/>
    </source>
</evidence>